<keyword evidence="4" id="KW-0493">Microtubule</keyword>
<keyword evidence="1 3" id="KW-0547">Nucleotide-binding</keyword>
<accession>A0A8X7TAT8</accession>
<feature type="coiled-coil region" evidence="5">
    <location>
        <begin position="238"/>
        <end position="300"/>
    </location>
</feature>
<dbReference type="EMBL" id="JABWAB010000005">
    <property type="protein sequence ID" value="KAF6050835.1"/>
    <property type="molecule type" value="Genomic_DNA"/>
</dbReference>
<organism evidence="7 8">
    <name type="scientific">Candida parapsilosis</name>
    <name type="common">Yeast</name>
    <dbReference type="NCBI Taxonomy" id="5480"/>
    <lineage>
        <taxon>Eukaryota</taxon>
        <taxon>Fungi</taxon>
        <taxon>Dikarya</taxon>
        <taxon>Ascomycota</taxon>
        <taxon>Saccharomycotina</taxon>
        <taxon>Pichiomycetes</taxon>
        <taxon>Debaryomycetaceae</taxon>
        <taxon>Candida/Lodderomyces clade</taxon>
        <taxon>Candida</taxon>
    </lineage>
</organism>
<dbReference type="PROSITE" id="PS50067">
    <property type="entry name" value="KINESIN_MOTOR_2"/>
    <property type="match status" value="1"/>
</dbReference>
<protein>
    <recommendedName>
        <fullName evidence="4">Kinesin-like protein</fullName>
    </recommendedName>
</protein>
<dbReference type="GO" id="GO:0005524">
    <property type="term" value="F:ATP binding"/>
    <property type="evidence" value="ECO:0007669"/>
    <property type="project" value="UniProtKB-UniRule"/>
</dbReference>
<dbReference type="PANTHER" id="PTHR47972">
    <property type="entry name" value="KINESIN-LIKE PROTEIN KLP-3"/>
    <property type="match status" value="1"/>
</dbReference>
<dbReference type="GO" id="GO:0003777">
    <property type="term" value="F:microtubule motor activity"/>
    <property type="evidence" value="ECO:0007669"/>
    <property type="project" value="InterPro"/>
</dbReference>
<dbReference type="InterPro" id="IPR027640">
    <property type="entry name" value="Kinesin-like_fam"/>
</dbReference>
<feature type="binding site" evidence="3">
    <location>
        <begin position="390"/>
        <end position="397"/>
    </location>
    <ligand>
        <name>ATP</name>
        <dbReference type="ChEBI" id="CHEBI:30616"/>
    </ligand>
</feature>
<name>A0A8X7TAT8_CANPA</name>
<dbReference type="Gene3D" id="3.40.850.10">
    <property type="entry name" value="Kinesin motor domain"/>
    <property type="match status" value="1"/>
</dbReference>
<dbReference type="SMART" id="SM00129">
    <property type="entry name" value="KISc"/>
    <property type="match status" value="1"/>
</dbReference>
<feature type="coiled-coil region" evidence="5">
    <location>
        <begin position="105"/>
        <end position="208"/>
    </location>
</feature>
<comment type="similarity">
    <text evidence="3 4">Belongs to the TRAFAC class myosin-kinesin ATPase superfamily. Kinesin family.</text>
</comment>
<evidence type="ECO:0000313" key="7">
    <source>
        <dbReference type="EMBL" id="KAF6050835.1"/>
    </source>
</evidence>
<evidence type="ECO:0000256" key="1">
    <source>
        <dbReference type="ARBA" id="ARBA00022741"/>
    </source>
</evidence>
<dbReference type="InterPro" id="IPR027417">
    <property type="entry name" value="P-loop_NTPase"/>
</dbReference>
<evidence type="ECO:0000256" key="2">
    <source>
        <dbReference type="ARBA" id="ARBA00022840"/>
    </source>
</evidence>
<evidence type="ECO:0000256" key="5">
    <source>
        <dbReference type="SAM" id="Coils"/>
    </source>
</evidence>
<gene>
    <name evidence="7" type="ORF">FOB60_003503</name>
</gene>
<evidence type="ECO:0000259" key="6">
    <source>
        <dbReference type="PROSITE" id="PS50067"/>
    </source>
</evidence>
<dbReference type="Proteomes" id="UP000590412">
    <property type="component" value="Unassembled WGS sequence"/>
</dbReference>
<dbReference type="GO" id="GO:0008017">
    <property type="term" value="F:microtubule binding"/>
    <property type="evidence" value="ECO:0007669"/>
    <property type="project" value="InterPro"/>
</dbReference>
<keyword evidence="2 3" id="KW-0067">ATP-binding</keyword>
<dbReference type="GO" id="GO:0005874">
    <property type="term" value="C:microtubule"/>
    <property type="evidence" value="ECO:0007669"/>
    <property type="project" value="UniProtKB-KW"/>
</dbReference>
<comment type="caution">
    <text evidence="7">The sequence shown here is derived from an EMBL/GenBank/DDBJ whole genome shotgun (WGS) entry which is preliminary data.</text>
</comment>
<feature type="domain" description="Kinesin motor" evidence="6">
    <location>
        <begin position="300"/>
        <end position="631"/>
    </location>
</feature>
<feature type="coiled-coil region" evidence="5">
    <location>
        <begin position="19"/>
        <end position="46"/>
    </location>
</feature>
<evidence type="ECO:0000256" key="3">
    <source>
        <dbReference type="PROSITE-ProRule" id="PRU00283"/>
    </source>
</evidence>
<evidence type="ECO:0000313" key="8">
    <source>
        <dbReference type="Proteomes" id="UP000590412"/>
    </source>
</evidence>
<dbReference type="OrthoDB" id="3176171at2759"/>
<keyword evidence="5" id="KW-0175">Coiled coil</keyword>
<dbReference type="GO" id="GO:0007018">
    <property type="term" value="P:microtubule-based movement"/>
    <property type="evidence" value="ECO:0007669"/>
    <property type="project" value="InterPro"/>
</dbReference>
<dbReference type="PROSITE" id="PS00411">
    <property type="entry name" value="KINESIN_MOTOR_1"/>
    <property type="match status" value="1"/>
</dbReference>
<sequence>MRRFTPAPARSAGFTLSDAHRLRQQVNEKEQELDSLNTNFITLRTQVESQTLNNFTMESKYLSLNNQLNDLKSHIGNLKVFEESSMRELQHKFDIQSQEMMVKHQEKLNQRKDEITAEIDKILQEKQRKYLDVVEKMNANMKSLQQKKNNLSNELDQKLELAAESFKKEEESLKNNLIQLKFFNEEKSAAVRDRVSKLKKQIEEVNEVQIPGKSKEYVRCASILGQLQSKNSDKQIEIDSAKCQIQEKAVQINELDERSRLRSEELARMKFEIKRMKDELVNQETKRRTLHAQLQDLKGNIRVFCRIRAVPDNIKLINFDFPDDDLNEDAKQELSIVKDNIGISNSTSSYKFSFDKIFSMDHTNEYIFEEYSQLIQSCIDGSNVCVFAYGQTGSGKTFTMSHPSNGMIPLSIKKVFDDIKELDAQEQQWEYEVCGKFIEIYNESIIDLLNPQSSEKHEIKHDDINCKTTITNITAISITSPAQANSILEQVNKRRSTAATKSNDKSSRSHSIFIIDIKGTNRASGVKTFGTLNLIDLAGSERINVSQVEGERLKETQAINKSLSAVGDVISSLNSSQGSHIPYRNSKLTYLLKHSLGRNSKTLMFVNISPLSSNFNETINSLRFATKVNSTKLGQ</sequence>
<reference evidence="7" key="1">
    <citation type="submission" date="2020-03" db="EMBL/GenBank/DDBJ databases">
        <title>FDA dAtabase for Regulatory Grade micrObial Sequences (FDA-ARGOS): Supporting development and validation of Infectious Disease Dx tests.</title>
        <authorList>
            <person name="Campos J."/>
            <person name="Goldberg B."/>
            <person name="Tallon L."/>
            <person name="Sadzewicz L."/>
            <person name="Vavikolanu K."/>
            <person name="Mehta A."/>
            <person name="Aluvathingal J."/>
            <person name="Nadendla S."/>
            <person name="Nandy P."/>
            <person name="Geyer C."/>
            <person name="Yan Y."/>
            <person name="Sichtig H."/>
        </authorList>
    </citation>
    <scope>NUCLEOTIDE SEQUENCE [LARGE SCALE GENOMIC DNA]</scope>
    <source>
        <strain evidence="7">FDAARGOS_652</strain>
    </source>
</reference>
<dbReference type="InterPro" id="IPR019821">
    <property type="entry name" value="Kinesin_motor_CS"/>
</dbReference>
<dbReference type="InterPro" id="IPR001752">
    <property type="entry name" value="Kinesin_motor_dom"/>
</dbReference>
<dbReference type="PRINTS" id="PR00380">
    <property type="entry name" value="KINESINHEAVY"/>
</dbReference>
<proteinExistence type="inferred from homology"/>
<dbReference type="AlphaFoldDB" id="A0A8X7TAT8"/>
<dbReference type="PANTHER" id="PTHR47972:SF28">
    <property type="entry name" value="KINESIN-LIKE PROTEIN KLP-3"/>
    <property type="match status" value="1"/>
</dbReference>
<evidence type="ECO:0000256" key="4">
    <source>
        <dbReference type="RuleBase" id="RU000394"/>
    </source>
</evidence>
<keyword evidence="3 4" id="KW-0505">Motor protein</keyword>
<dbReference type="Pfam" id="PF00225">
    <property type="entry name" value="Kinesin"/>
    <property type="match status" value="1"/>
</dbReference>
<dbReference type="SUPFAM" id="SSF52540">
    <property type="entry name" value="P-loop containing nucleoside triphosphate hydrolases"/>
    <property type="match status" value="1"/>
</dbReference>
<dbReference type="InterPro" id="IPR036961">
    <property type="entry name" value="Kinesin_motor_dom_sf"/>
</dbReference>